<reference evidence="1" key="1">
    <citation type="submission" date="2019-02" db="EMBL/GenBank/DDBJ databases">
        <title>Draft genome of the type strain Pelomonas aquatica CCUG 52575T.</title>
        <authorList>
            <person name="Gomila M."/>
            <person name="Lalucat J."/>
        </authorList>
    </citation>
    <scope>NUCLEOTIDE SEQUENCE</scope>
    <source>
        <strain evidence="1">CCUG 52575</strain>
    </source>
</reference>
<dbReference type="RefSeq" id="WP_268154123.1">
    <property type="nucleotide sequence ID" value="NZ_JAPPUW010000031.1"/>
</dbReference>
<evidence type="ECO:0000313" key="2">
    <source>
        <dbReference type="Proteomes" id="UP001152766"/>
    </source>
</evidence>
<keyword evidence="2" id="KW-1185">Reference proteome</keyword>
<comment type="caution">
    <text evidence="1">The sequence shown here is derived from an EMBL/GenBank/DDBJ whole genome shotgun (WGS) entry which is preliminary data.</text>
</comment>
<dbReference type="AlphaFoldDB" id="A0A9X4LQB8"/>
<name>A0A9X4LQB8_9BURK</name>
<accession>A0A9X4LQB8</accession>
<protein>
    <submittedName>
        <fullName evidence="1">Uncharacterized protein</fullName>
    </submittedName>
</protein>
<organism evidence="1 2">
    <name type="scientific">Pelomonas aquatica</name>
    <dbReference type="NCBI Taxonomy" id="431058"/>
    <lineage>
        <taxon>Bacteria</taxon>
        <taxon>Pseudomonadati</taxon>
        <taxon>Pseudomonadota</taxon>
        <taxon>Betaproteobacteria</taxon>
        <taxon>Burkholderiales</taxon>
        <taxon>Sphaerotilaceae</taxon>
        <taxon>Roseateles</taxon>
    </lineage>
</organism>
<proteinExistence type="predicted"/>
<evidence type="ECO:0000313" key="1">
    <source>
        <dbReference type="EMBL" id="MDG0864548.1"/>
    </source>
</evidence>
<dbReference type="EMBL" id="SGUG01000035">
    <property type="protein sequence ID" value="MDG0864548.1"/>
    <property type="molecule type" value="Genomic_DNA"/>
</dbReference>
<gene>
    <name evidence="1" type="ORF">EXJ73_18970</name>
</gene>
<dbReference type="Proteomes" id="UP001152766">
    <property type="component" value="Unassembled WGS sequence"/>
</dbReference>
<sequence length="92" mass="10397">MGSTIGQFEYSIMTMKKGDSLPFDPQVHIELKRWGMNRDVPVISPALMSEAEIDEQIKFMKDDLDAVGKRAKAALVRAKQRTIDLVKTRSTD</sequence>